<proteinExistence type="predicted"/>
<evidence type="ECO:0000259" key="2">
    <source>
        <dbReference type="SMART" id="SM00256"/>
    </source>
</evidence>
<keyword evidence="1" id="KW-0732">Signal</keyword>
<dbReference type="Pfam" id="PF09234">
    <property type="entry name" value="DUF1963"/>
    <property type="match status" value="1"/>
</dbReference>
<dbReference type="InterPro" id="IPR001810">
    <property type="entry name" value="F-box_dom"/>
</dbReference>
<sequence>MFMSCHGHKTLASIGLVLLLKLIDDLKPYVLLKRTDSSEAIKQLLDGFTNENAMDSQEHCQDIHDLIMEICRKNLKGRLGEYPMTTLLPIEKVMEDESEEGKSVERFIALYFNVNLSSLKQIEKQEKVLAVGLKIIVCYVMGEIVELASNYTRDCSCFSVGQPAIENAIKYDSELLESLPSSICSISNVLSVLVNNLFNQHTDSSQVSIREGPFFSSISPDVHSNILKFVGNVDDLLKMRTVCKYWNSLIVENDDIWKYCYHLTKIEDPLFLTFGTSRTLSDIRNFDSKGWKNKFFSDIYPYISSRDSLVESKMRTDSCDNSFREILKQSVSLSVNFYREIFIFNSSIPTDGRRTKIGGNPNMIDKSKLWKKRYAFIGQIDFSEISSFIDCQLPKSGYLYFFAKIDSFQINASVPNIDSYDGYVIYQDYQDNSTVPLVTGIEIDELTITKFANSSLKLGLSLDTRVFADSKKEFEDYEYFNHTSNCPSYIGTICGQYTATFRNDLQTDKDDIILLSTNANYPGMPFDAQFVYTINRESLLKADFSAAKLFITVPKTRRF</sequence>
<dbReference type="Proteomes" id="UP000006671">
    <property type="component" value="Unassembled WGS sequence"/>
</dbReference>
<reference evidence="3 4" key="1">
    <citation type="journal article" date="2010" name="Cell">
        <title>The genome of Naegleria gruberi illuminates early eukaryotic versatility.</title>
        <authorList>
            <person name="Fritz-Laylin L.K."/>
            <person name="Prochnik S.E."/>
            <person name="Ginger M.L."/>
            <person name="Dacks J.B."/>
            <person name="Carpenter M.L."/>
            <person name="Field M.C."/>
            <person name="Kuo A."/>
            <person name="Paredez A."/>
            <person name="Chapman J."/>
            <person name="Pham J."/>
            <person name="Shu S."/>
            <person name="Neupane R."/>
            <person name="Cipriano M."/>
            <person name="Mancuso J."/>
            <person name="Tu H."/>
            <person name="Salamov A."/>
            <person name="Lindquist E."/>
            <person name="Shapiro H."/>
            <person name="Lucas S."/>
            <person name="Grigoriev I.V."/>
            <person name="Cande W.Z."/>
            <person name="Fulton C."/>
            <person name="Rokhsar D.S."/>
            <person name="Dawson S.C."/>
        </authorList>
    </citation>
    <scope>NUCLEOTIDE SEQUENCE [LARGE SCALE GENOMIC DNA]</scope>
    <source>
        <strain evidence="3 4">NEG-M</strain>
    </source>
</reference>
<feature type="domain" description="F-box" evidence="2">
    <location>
        <begin position="218"/>
        <end position="259"/>
    </location>
</feature>
<dbReference type="InterPro" id="IPR036047">
    <property type="entry name" value="F-box-like_dom_sf"/>
</dbReference>
<dbReference type="InterPro" id="IPR015315">
    <property type="entry name" value="DUF1963"/>
</dbReference>
<organism evidence="4">
    <name type="scientific">Naegleria gruberi</name>
    <name type="common">Amoeba</name>
    <dbReference type="NCBI Taxonomy" id="5762"/>
    <lineage>
        <taxon>Eukaryota</taxon>
        <taxon>Discoba</taxon>
        <taxon>Heterolobosea</taxon>
        <taxon>Tetramitia</taxon>
        <taxon>Eutetramitia</taxon>
        <taxon>Vahlkampfiidae</taxon>
        <taxon>Naegleria</taxon>
    </lineage>
</organism>
<dbReference type="RefSeq" id="XP_002673819.1">
    <property type="nucleotide sequence ID" value="XM_002673773.1"/>
</dbReference>
<evidence type="ECO:0000256" key="1">
    <source>
        <dbReference type="SAM" id="SignalP"/>
    </source>
</evidence>
<dbReference type="EMBL" id="GG738888">
    <property type="protein sequence ID" value="EFC41075.1"/>
    <property type="molecule type" value="Genomic_DNA"/>
</dbReference>
<dbReference type="InParanoid" id="D2VQA4"/>
<dbReference type="InterPro" id="IPR035948">
    <property type="entry name" value="YwqG-like_sf"/>
</dbReference>
<gene>
    <name evidence="3" type="ORF">NAEGRDRAFT_71080</name>
</gene>
<name>D2VQA4_NAEGR</name>
<keyword evidence="4" id="KW-1185">Reference proteome</keyword>
<accession>D2VQA4</accession>
<dbReference type="Gene3D" id="2.30.320.10">
    <property type="entry name" value="YwqG-like"/>
    <property type="match status" value="1"/>
</dbReference>
<dbReference type="CDD" id="cd09917">
    <property type="entry name" value="F-box_SF"/>
    <property type="match status" value="1"/>
</dbReference>
<dbReference type="SMART" id="SM00256">
    <property type="entry name" value="FBOX"/>
    <property type="match status" value="1"/>
</dbReference>
<feature type="signal peptide" evidence="1">
    <location>
        <begin position="1"/>
        <end position="25"/>
    </location>
</feature>
<dbReference type="Gene3D" id="1.20.1280.50">
    <property type="match status" value="1"/>
</dbReference>
<evidence type="ECO:0000313" key="4">
    <source>
        <dbReference type="Proteomes" id="UP000006671"/>
    </source>
</evidence>
<dbReference type="KEGG" id="ngr:NAEGRDRAFT_71080"/>
<dbReference type="OrthoDB" id="9421954at2759"/>
<dbReference type="AlphaFoldDB" id="D2VQA4"/>
<feature type="chain" id="PRO_5003038333" description="F-box domain-containing protein" evidence="1">
    <location>
        <begin position="26"/>
        <end position="559"/>
    </location>
</feature>
<dbReference type="SUPFAM" id="SSF81383">
    <property type="entry name" value="F-box domain"/>
    <property type="match status" value="1"/>
</dbReference>
<dbReference type="Pfam" id="PF00646">
    <property type="entry name" value="F-box"/>
    <property type="match status" value="1"/>
</dbReference>
<dbReference type="SUPFAM" id="SSF103032">
    <property type="entry name" value="Hypothetical protein YwqG"/>
    <property type="match status" value="1"/>
</dbReference>
<dbReference type="VEuPathDB" id="AmoebaDB:NAEGRDRAFT_71080"/>
<evidence type="ECO:0000313" key="3">
    <source>
        <dbReference type="EMBL" id="EFC41075.1"/>
    </source>
</evidence>
<protein>
    <recommendedName>
        <fullName evidence="2">F-box domain-containing protein</fullName>
    </recommendedName>
</protein>
<dbReference type="GeneID" id="8855945"/>